<protein>
    <submittedName>
        <fullName evidence="1">PIG-L family deacetylase</fullName>
    </submittedName>
</protein>
<dbReference type="InterPro" id="IPR024078">
    <property type="entry name" value="LmbE-like_dom_sf"/>
</dbReference>
<dbReference type="EMBL" id="CP056775">
    <property type="protein sequence ID" value="QRR04153.1"/>
    <property type="molecule type" value="Genomic_DNA"/>
</dbReference>
<reference evidence="1 2" key="1">
    <citation type="submission" date="2020-06" db="EMBL/GenBank/DDBJ databases">
        <title>Dyadobacter sandarakinus sp. nov., isolated from the soil of the Arctic Yellow River Station.</title>
        <authorList>
            <person name="Zhang Y."/>
            <person name="Peng F."/>
        </authorList>
    </citation>
    <scope>NUCLEOTIDE SEQUENCE [LARGE SCALE GENOMIC DNA]</scope>
    <source>
        <strain evidence="1 2">Q3-56</strain>
    </source>
</reference>
<dbReference type="InterPro" id="IPR003737">
    <property type="entry name" value="GlcNAc_PI_deacetylase-related"/>
</dbReference>
<dbReference type="SUPFAM" id="SSF102588">
    <property type="entry name" value="LmbE-like"/>
    <property type="match status" value="1"/>
</dbReference>
<name>A0ABX7IEK1_9BACT</name>
<dbReference type="PANTHER" id="PTHR12993">
    <property type="entry name" value="N-ACETYLGLUCOSAMINYL-PHOSPHATIDYLINOSITOL DE-N-ACETYLASE-RELATED"/>
    <property type="match status" value="1"/>
</dbReference>
<evidence type="ECO:0000313" key="2">
    <source>
        <dbReference type="Proteomes" id="UP000612680"/>
    </source>
</evidence>
<dbReference type="Gene3D" id="3.40.50.10320">
    <property type="entry name" value="LmbE-like"/>
    <property type="match status" value="1"/>
</dbReference>
<gene>
    <name evidence="1" type="ORF">HWI92_11390</name>
</gene>
<organism evidence="1 2">
    <name type="scientific">Dyadobacter sandarakinus</name>
    <dbReference type="NCBI Taxonomy" id="2747268"/>
    <lineage>
        <taxon>Bacteria</taxon>
        <taxon>Pseudomonadati</taxon>
        <taxon>Bacteroidota</taxon>
        <taxon>Cytophagia</taxon>
        <taxon>Cytophagales</taxon>
        <taxon>Spirosomataceae</taxon>
        <taxon>Dyadobacter</taxon>
    </lineage>
</organism>
<keyword evidence="2" id="KW-1185">Reference proteome</keyword>
<proteinExistence type="predicted"/>
<dbReference type="PANTHER" id="PTHR12993:SF29">
    <property type="entry name" value="BLR3841 PROTEIN"/>
    <property type="match status" value="1"/>
</dbReference>
<dbReference type="Proteomes" id="UP000612680">
    <property type="component" value="Chromosome"/>
</dbReference>
<accession>A0ABX7IEK1</accession>
<sequence length="226" mass="25418">MWGKTLVVAPHQDDESLGCGGIIYLLTQLKMPVHVVFVSDGSMSHPNSAKFPSQTLVVLREHEAVKALAILGVDQENITFLRLKDSRLPDGGAPDFDAAVRVLAPVLSGFEPATILCPWQRDPHKDHRATWQIVDQAIAKHTDTVRRFEYFVWLWERAKPGDLPDVDEGLIWKVNIEKAKELKKKAISAHISQTTSLIDDDPEGFTLSDEVLAHFDTDFEIIFERI</sequence>
<evidence type="ECO:0000313" key="1">
    <source>
        <dbReference type="EMBL" id="QRR04153.1"/>
    </source>
</evidence>
<dbReference type="Pfam" id="PF02585">
    <property type="entry name" value="PIG-L"/>
    <property type="match status" value="1"/>
</dbReference>